<name>A0A1L7WQ64_9HELO</name>
<evidence type="ECO:0000313" key="5">
    <source>
        <dbReference type="Proteomes" id="UP000184330"/>
    </source>
</evidence>
<dbReference type="OrthoDB" id="1028014at2759"/>
<feature type="region of interest" description="Disordered" evidence="1">
    <location>
        <begin position="73"/>
        <end position="93"/>
    </location>
</feature>
<dbReference type="PANTHER" id="PTHR47332">
    <property type="entry name" value="SET DOMAIN-CONTAINING PROTEIN 5"/>
    <property type="match status" value="1"/>
</dbReference>
<keyword evidence="2" id="KW-0732">Signal</keyword>
<evidence type="ECO:0000256" key="1">
    <source>
        <dbReference type="SAM" id="MobiDB-lite"/>
    </source>
</evidence>
<dbReference type="InterPro" id="IPR001214">
    <property type="entry name" value="SET_dom"/>
</dbReference>
<feature type="domain" description="SET" evidence="3">
    <location>
        <begin position="161"/>
        <end position="310"/>
    </location>
</feature>
<dbReference type="Proteomes" id="UP000184330">
    <property type="component" value="Unassembled WGS sequence"/>
</dbReference>
<dbReference type="PANTHER" id="PTHR47332:SF6">
    <property type="entry name" value="SET DOMAIN-CONTAINING PROTEIN"/>
    <property type="match status" value="1"/>
</dbReference>
<dbReference type="PROSITE" id="PS50280">
    <property type="entry name" value="SET"/>
    <property type="match status" value="1"/>
</dbReference>
<feature type="signal peptide" evidence="2">
    <location>
        <begin position="1"/>
        <end position="20"/>
    </location>
</feature>
<dbReference type="SMART" id="SM00317">
    <property type="entry name" value="SET"/>
    <property type="match status" value="1"/>
</dbReference>
<organism evidence="4 5">
    <name type="scientific">Phialocephala subalpina</name>
    <dbReference type="NCBI Taxonomy" id="576137"/>
    <lineage>
        <taxon>Eukaryota</taxon>
        <taxon>Fungi</taxon>
        <taxon>Dikarya</taxon>
        <taxon>Ascomycota</taxon>
        <taxon>Pezizomycotina</taxon>
        <taxon>Leotiomycetes</taxon>
        <taxon>Helotiales</taxon>
        <taxon>Mollisiaceae</taxon>
        <taxon>Phialocephala</taxon>
        <taxon>Phialocephala fortinii species complex</taxon>
    </lineage>
</organism>
<protein>
    <recommendedName>
        <fullName evidence="3">SET domain-containing protein</fullName>
    </recommendedName>
</protein>
<reference evidence="4 5" key="1">
    <citation type="submission" date="2016-03" db="EMBL/GenBank/DDBJ databases">
        <authorList>
            <person name="Ploux O."/>
        </authorList>
    </citation>
    <scope>NUCLEOTIDE SEQUENCE [LARGE SCALE GENOMIC DNA]</scope>
    <source>
        <strain evidence="4 5">UAMH 11012</strain>
    </source>
</reference>
<dbReference type="STRING" id="576137.A0A1L7WQ64"/>
<dbReference type="InterPro" id="IPR046341">
    <property type="entry name" value="SET_dom_sf"/>
</dbReference>
<dbReference type="Pfam" id="PF00856">
    <property type="entry name" value="SET"/>
    <property type="match status" value="1"/>
</dbReference>
<sequence>MLPSTLLSLALCWAVQVGASFDVTASPRQALDERLSLEFSSSFSSSPPDAVCPIQDEFAIQVADRLHPGVCTHGRHHHHHTPQNTSSMHNDDHTSPWTIHPTCTSNTTTKFCVFTSQTFYGDRGITILTTPSTARVLSHLPAFNIKTPHLSSLSENDYRDPPFIVAPIPGRGMGLIANRTIERGDLIKSHPAIAILHNDAVSKDHALYPTHYSPLMHLAIDQLPSNTRNLFLNMAAHNESEEPYIERIYTNTFGEDFNNQEHSIVIPETARLNHDCRPNAMYYFDPRTLVHYTHAARRIYAGEEITITYVDPLQTRLRRRAAIKRSWGFECSCSLCSQGREFARESNRRVVRINELLKVFGELDGDVRGRRKVGGTPEMAELLVGLYEQERLYASVADAYRIAALAYAAKGMEWKAVMWAMRAVEAGLIHDGPRGDGVLDMKRLLSDPRKHWSWGVNL</sequence>
<dbReference type="EMBL" id="FJOG01000005">
    <property type="protein sequence ID" value="CZR54914.1"/>
    <property type="molecule type" value="Genomic_DNA"/>
</dbReference>
<dbReference type="AlphaFoldDB" id="A0A1L7WQ64"/>
<dbReference type="CDD" id="cd20071">
    <property type="entry name" value="SET_SMYD"/>
    <property type="match status" value="1"/>
</dbReference>
<dbReference type="Gene3D" id="2.170.270.10">
    <property type="entry name" value="SET domain"/>
    <property type="match status" value="1"/>
</dbReference>
<accession>A0A1L7WQ64</accession>
<keyword evidence="5" id="KW-1185">Reference proteome</keyword>
<dbReference type="SUPFAM" id="SSF82199">
    <property type="entry name" value="SET domain"/>
    <property type="match status" value="1"/>
</dbReference>
<feature type="chain" id="PRO_5012431098" description="SET domain-containing protein" evidence="2">
    <location>
        <begin position="21"/>
        <end position="458"/>
    </location>
</feature>
<evidence type="ECO:0000256" key="2">
    <source>
        <dbReference type="SAM" id="SignalP"/>
    </source>
</evidence>
<evidence type="ECO:0000313" key="4">
    <source>
        <dbReference type="EMBL" id="CZR54914.1"/>
    </source>
</evidence>
<gene>
    <name evidence="4" type="ORF">PAC_04799</name>
</gene>
<evidence type="ECO:0000259" key="3">
    <source>
        <dbReference type="PROSITE" id="PS50280"/>
    </source>
</evidence>
<dbReference type="InterPro" id="IPR053185">
    <property type="entry name" value="SET_domain_protein"/>
</dbReference>
<proteinExistence type="predicted"/>